<protein>
    <submittedName>
        <fullName evidence="1">Uncharacterized protein</fullName>
    </submittedName>
</protein>
<dbReference type="EnsemblPlants" id="MELO3C023638.2.1">
    <property type="protein sequence ID" value="MELO3C023638.2.1"/>
    <property type="gene ID" value="MELO3C023638.2"/>
</dbReference>
<organism evidence="1">
    <name type="scientific">Cucumis melo</name>
    <name type="common">Muskmelon</name>
    <dbReference type="NCBI Taxonomy" id="3656"/>
    <lineage>
        <taxon>Eukaryota</taxon>
        <taxon>Viridiplantae</taxon>
        <taxon>Streptophyta</taxon>
        <taxon>Embryophyta</taxon>
        <taxon>Tracheophyta</taxon>
        <taxon>Spermatophyta</taxon>
        <taxon>Magnoliopsida</taxon>
        <taxon>eudicotyledons</taxon>
        <taxon>Gunneridae</taxon>
        <taxon>Pentapetalae</taxon>
        <taxon>rosids</taxon>
        <taxon>fabids</taxon>
        <taxon>Cucurbitales</taxon>
        <taxon>Cucurbitaceae</taxon>
        <taxon>Benincaseae</taxon>
        <taxon>Cucumis</taxon>
    </lineage>
</organism>
<evidence type="ECO:0000313" key="1">
    <source>
        <dbReference type="EnsemblPlants" id="MELO3C023638.2.1"/>
    </source>
</evidence>
<dbReference type="AlphaFoldDB" id="A0A9I9DV49"/>
<sequence length="55" mass="6326">MIKKYLIVVRRWVSKGAGERRSVRRGAAFDEEGSGVTFDNNGVNRSFINRWAIVR</sequence>
<accession>A0A9I9DV49</accession>
<dbReference type="Gramene" id="MELO3C023638.2.1">
    <property type="protein sequence ID" value="MELO3C023638.2.1"/>
    <property type="gene ID" value="MELO3C023638.2"/>
</dbReference>
<name>A0A9I9DV49_CUCME</name>
<proteinExistence type="predicted"/>
<reference evidence="1" key="1">
    <citation type="submission" date="2023-03" db="UniProtKB">
        <authorList>
            <consortium name="EnsemblPlants"/>
        </authorList>
    </citation>
    <scope>IDENTIFICATION</scope>
</reference>